<evidence type="ECO:0000313" key="4">
    <source>
        <dbReference type="EMBL" id="GAG93568.1"/>
    </source>
</evidence>
<evidence type="ECO:0000256" key="2">
    <source>
        <dbReference type="ARBA" id="ARBA00023163"/>
    </source>
</evidence>
<evidence type="ECO:0000259" key="3">
    <source>
        <dbReference type="Pfam" id="PF00382"/>
    </source>
</evidence>
<dbReference type="EMBL" id="BART01020891">
    <property type="protein sequence ID" value="GAG93568.1"/>
    <property type="molecule type" value="Genomic_DNA"/>
</dbReference>
<feature type="domain" description="Transcription factor TFIIB cyclin-like" evidence="3">
    <location>
        <begin position="7"/>
        <end position="67"/>
    </location>
</feature>
<proteinExistence type="predicted"/>
<dbReference type="Gene3D" id="1.10.472.10">
    <property type="entry name" value="Cyclin-like"/>
    <property type="match status" value="1"/>
</dbReference>
<accession>X1CB66</accession>
<dbReference type="InterPro" id="IPR036915">
    <property type="entry name" value="Cyclin-like_sf"/>
</dbReference>
<dbReference type="GO" id="GO:0017025">
    <property type="term" value="F:TBP-class protein binding"/>
    <property type="evidence" value="ECO:0007669"/>
    <property type="project" value="InterPro"/>
</dbReference>
<name>X1CB66_9ZZZZ</name>
<keyword evidence="1" id="KW-0805">Transcription regulation</keyword>
<dbReference type="AlphaFoldDB" id="X1CB66"/>
<dbReference type="GO" id="GO:0070897">
    <property type="term" value="P:transcription preinitiation complex assembly"/>
    <property type="evidence" value="ECO:0007669"/>
    <property type="project" value="InterPro"/>
</dbReference>
<dbReference type="PRINTS" id="PR00685">
    <property type="entry name" value="TIFACTORIIB"/>
</dbReference>
<dbReference type="Pfam" id="PF00382">
    <property type="entry name" value="TFIIB"/>
    <property type="match status" value="1"/>
</dbReference>
<dbReference type="InterPro" id="IPR013150">
    <property type="entry name" value="TFIIB_cyclin"/>
</dbReference>
<feature type="non-terminal residue" evidence="4">
    <location>
        <position position="1"/>
    </location>
</feature>
<protein>
    <recommendedName>
        <fullName evidence="3">Transcription factor TFIIB cyclin-like domain-containing protein</fullName>
    </recommendedName>
</protein>
<comment type="caution">
    <text evidence="4">The sequence shown here is derived from an EMBL/GenBank/DDBJ whole genome shotgun (WGS) entry which is preliminary data.</text>
</comment>
<keyword evidence="2" id="KW-0804">Transcription</keyword>
<gene>
    <name evidence="4" type="ORF">S01H4_38702</name>
</gene>
<dbReference type="InterPro" id="IPR000812">
    <property type="entry name" value="TFIIB"/>
</dbReference>
<evidence type="ECO:0000256" key="1">
    <source>
        <dbReference type="ARBA" id="ARBA00023015"/>
    </source>
</evidence>
<dbReference type="SUPFAM" id="SSF47954">
    <property type="entry name" value="Cyclin-like"/>
    <property type="match status" value="1"/>
</dbReference>
<organism evidence="4">
    <name type="scientific">marine sediment metagenome</name>
    <dbReference type="NCBI Taxonomy" id="412755"/>
    <lineage>
        <taxon>unclassified sequences</taxon>
        <taxon>metagenomes</taxon>
        <taxon>ecological metagenomes</taxon>
    </lineage>
</organism>
<sequence length="72" mass="8033">ETQQLVVKILTHFLKNNEFDGKNPMGLCGGAIYFAAKLKGKKITQKQVAKKVGITDLTLRSRYREIIGKIGL</sequence>
<reference evidence="4" key="1">
    <citation type="journal article" date="2014" name="Front. Microbiol.">
        <title>High frequency of phylogenetically diverse reductive dehalogenase-homologous genes in deep subseafloor sedimentary metagenomes.</title>
        <authorList>
            <person name="Kawai M."/>
            <person name="Futagami T."/>
            <person name="Toyoda A."/>
            <person name="Takaki Y."/>
            <person name="Nishi S."/>
            <person name="Hori S."/>
            <person name="Arai W."/>
            <person name="Tsubouchi T."/>
            <person name="Morono Y."/>
            <person name="Uchiyama I."/>
            <person name="Ito T."/>
            <person name="Fujiyama A."/>
            <person name="Inagaki F."/>
            <person name="Takami H."/>
        </authorList>
    </citation>
    <scope>NUCLEOTIDE SEQUENCE</scope>
    <source>
        <strain evidence="4">Expedition CK06-06</strain>
    </source>
</reference>